<evidence type="ECO:0000313" key="12">
    <source>
        <dbReference type="Proteomes" id="UP000186079"/>
    </source>
</evidence>
<feature type="domain" description="Flagellar hook-associated protein FlgK helical" evidence="10">
    <location>
        <begin position="94"/>
        <end position="324"/>
    </location>
</feature>
<evidence type="ECO:0000256" key="2">
    <source>
        <dbReference type="ARBA" id="ARBA00004613"/>
    </source>
</evidence>
<proteinExistence type="inferred from homology"/>
<dbReference type="Pfam" id="PF22638">
    <property type="entry name" value="FlgK_D1"/>
    <property type="match status" value="1"/>
</dbReference>
<accession>A0A1N7AW08</accession>
<dbReference type="InterPro" id="IPR002371">
    <property type="entry name" value="FlgK"/>
</dbReference>
<dbReference type="EMBL" id="FTMC01000024">
    <property type="protein sequence ID" value="SIR43347.1"/>
    <property type="molecule type" value="Genomic_DNA"/>
</dbReference>
<evidence type="ECO:0000256" key="6">
    <source>
        <dbReference type="ARBA" id="ARBA00023143"/>
    </source>
</evidence>
<dbReference type="Proteomes" id="UP000186079">
    <property type="component" value="Unassembled WGS sequence"/>
</dbReference>
<feature type="domain" description="Flagellar basal body rod protein N-terminal" evidence="7">
    <location>
        <begin position="6"/>
        <end position="34"/>
    </location>
</feature>
<dbReference type="Pfam" id="PF06429">
    <property type="entry name" value="Flg_bbr_C"/>
    <property type="match status" value="1"/>
</dbReference>
<protein>
    <recommendedName>
        <fullName evidence="4">Flagellar hook-associated protein 1</fullName>
    </recommendedName>
</protein>
<dbReference type="GO" id="GO:0005198">
    <property type="term" value="F:structural molecule activity"/>
    <property type="evidence" value="ECO:0007669"/>
    <property type="project" value="InterPro"/>
</dbReference>
<reference evidence="11 12" key="1">
    <citation type="submission" date="2017-01" db="EMBL/GenBank/DDBJ databases">
        <authorList>
            <person name="Mah S.A."/>
            <person name="Swanson W.J."/>
            <person name="Moy G.W."/>
            <person name="Vacquier V.D."/>
        </authorList>
    </citation>
    <scope>NUCLEOTIDE SEQUENCE [LARGE SCALE GENOMIC DNA]</scope>
    <source>
        <strain evidence="11 12">ATCC 29606</strain>
    </source>
</reference>
<evidence type="ECO:0000256" key="5">
    <source>
        <dbReference type="ARBA" id="ARBA00022525"/>
    </source>
</evidence>
<evidence type="ECO:0000259" key="7">
    <source>
        <dbReference type="Pfam" id="PF00460"/>
    </source>
</evidence>
<comment type="similarity">
    <text evidence="3">Belongs to the flagella basal body rod proteins family.</text>
</comment>
<dbReference type="InterPro" id="IPR010930">
    <property type="entry name" value="Flg_bb/hook_C_dom"/>
</dbReference>
<feature type="domain" description="Flagellar basal-body/hook protein C-terminal" evidence="8">
    <location>
        <begin position="647"/>
        <end position="684"/>
    </location>
</feature>
<dbReference type="PRINTS" id="PR01005">
    <property type="entry name" value="FLGHOOKAP1"/>
</dbReference>
<keyword evidence="6" id="KW-0975">Bacterial flagellum</keyword>
<keyword evidence="11" id="KW-0282">Flagellum</keyword>
<comment type="subcellular location">
    <subcellularLocation>
        <location evidence="1">Bacterial flagellum</location>
    </subcellularLocation>
    <subcellularLocation>
        <location evidence="2">Secreted</location>
    </subcellularLocation>
</comment>
<dbReference type="Pfam" id="PF21158">
    <property type="entry name" value="flgK_1st_1"/>
    <property type="match status" value="1"/>
</dbReference>
<feature type="domain" description="Flagellar hook-associated protein 1 D2-like" evidence="9">
    <location>
        <begin position="339"/>
        <end position="425"/>
    </location>
</feature>
<dbReference type="InterPro" id="IPR001444">
    <property type="entry name" value="Flag_bb_rod_N"/>
</dbReference>
<name>A0A1N7AW08_9PSED</name>
<dbReference type="InterPro" id="IPR049119">
    <property type="entry name" value="FlgK_D2-like"/>
</dbReference>
<dbReference type="GO" id="GO:0009424">
    <property type="term" value="C:bacterial-type flagellum hook"/>
    <property type="evidence" value="ECO:0007669"/>
    <property type="project" value="InterPro"/>
</dbReference>
<evidence type="ECO:0000259" key="10">
    <source>
        <dbReference type="Pfam" id="PF22638"/>
    </source>
</evidence>
<organism evidence="11 12">
    <name type="scientific">Pseudomonas flexibilis</name>
    <dbReference type="NCBI Taxonomy" id="706570"/>
    <lineage>
        <taxon>Bacteria</taxon>
        <taxon>Pseudomonadati</taxon>
        <taxon>Pseudomonadota</taxon>
        <taxon>Gammaproteobacteria</taxon>
        <taxon>Pseudomonadales</taxon>
        <taxon>Pseudomonadaceae</taxon>
        <taxon>Pseudomonas</taxon>
    </lineage>
</organism>
<sequence>MAGLLSIGVSGLQASQAQLNTVGHNITNADTAGYSRQQVMQKSAGGQYIGPAGFIGSGTTLQDVRRIYSGFIDTQLQSATSLNGDTKAYLESINQVNSLLADSGTGVNTVLTGFFDALQNVASKPSDEASRKLFLSSAQSLSDRFNSVQTQLKDQSGYLNQQLGTMANKVNDLAKTVAELNLAIRTAGANGGSPNDLLDAREQAVRELNELVGVKTVDQDGQYALFLGNGQPLVIGNTANRLVAEPSQDDPSRTALIFQTPTSRMDVSNVLTGGSIGGLLRYRSEVLDPAMNELGRLSLVVADRVNQQLAQGLDLNGNFGATLFGNINDPALLGQRSIAQAGNSAGSGNFEVTISDSSQLTTYDYEIELTNGSEFRVLRSDGQEILPEPPATTWDMASTPPPAFDGITLAFNGTYADGDRFTLIPTRHAAGDIDVTLTEHKRLGFAAPLNGTASTGNYGTGAITQPELSTHLDIYSPDFAAQQAAVKEAMPVKLVFGDVDPATGVQSYTLYDVKGNALDANGAIITPPAVTGSFVPGQSRELSFSLTAPNGQSVEFTTSASGSPAKGDSFTIAFNRDGQSDNRNALKLQDLQNAQTVGVTGGKGTSFTTAYGSLVQQVGAKTAQAKADNGATEAILTQASATRESLSGVNLDEEAANLIKFQQYYTASSQIIKAAQETFNTLLSAL</sequence>
<evidence type="ECO:0000259" key="9">
    <source>
        <dbReference type="Pfam" id="PF21158"/>
    </source>
</evidence>
<dbReference type="AlphaFoldDB" id="A0A1N7AW08"/>
<evidence type="ECO:0000256" key="1">
    <source>
        <dbReference type="ARBA" id="ARBA00004365"/>
    </source>
</evidence>
<keyword evidence="5" id="KW-0964">Secreted</keyword>
<dbReference type="Pfam" id="PF00460">
    <property type="entry name" value="Flg_bb_rod"/>
    <property type="match status" value="1"/>
</dbReference>
<evidence type="ECO:0000259" key="8">
    <source>
        <dbReference type="Pfam" id="PF06429"/>
    </source>
</evidence>
<dbReference type="PANTHER" id="PTHR30033:SF1">
    <property type="entry name" value="FLAGELLAR HOOK-ASSOCIATED PROTEIN 1"/>
    <property type="match status" value="1"/>
</dbReference>
<dbReference type="GO" id="GO:0005576">
    <property type="term" value="C:extracellular region"/>
    <property type="evidence" value="ECO:0007669"/>
    <property type="project" value="UniProtKB-SubCell"/>
</dbReference>
<evidence type="ECO:0000256" key="4">
    <source>
        <dbReference type="ARBA" id="ARBA00016244"/>
    </source>
</evidence>
<evidence type="ECO:0000256" key="3">
    <source>
        <dbReference type="ARBA" id="ARBA00009677"/>
    </source>
</evidence>
<gene>
    <name evidence="11" type="ORF">SAMN05421672_12411</name>
</gene>
<evidence type="ECO:0000313" key="11">
    <source>
        <dbReference type="EMBL" id="SIR43347.1"/>
    </source>
</evidence>
<keyword evidence="11" id="KW-0969">Cilium</keyword>
<dbReference type="SUPFAM" id="SSF64518">
    <property type="entry name" value="Phase 1 flagellin"/>
    <property type="match status" value="2"/>
</dbReference>
<dbReference type="NCBIfam" id="TIGR02492">
    <property type="entry name" value="flgK_ends"/>
    <property type="match status" value="1"/>
</dbReference>
<dbReference type="GO" id="GO:0044780">
    <property type="term" value="P:bacterial-type flagellum assembly"/>
    <property type="evidence" value="ECO:0007669"/>
    <property type="project" value="InterPro"/>
</dbReference>
<keyword evidence="11" id="KW-0966">Cell projection</keyword>
<dbReference type="RefSeq" id="WP_039562189.1">
    <property type="nucleotide sequence ID" value="NZ_FTMC01000024.1"/>
</dbReference>
<dbReference type="InterPro" id="IPR053927">
    <property type="entry name" value="FlgK_helical"/>
</dbReference>
<dbReference type="PANTHER" id="PTHR30033">
    <property type="entry name" value="FLAGELLAR HOOK-ASSOCIATED PROTEIN 1"/>
    <property type="match status" value="1"/>
</dbReference>